<name>A0A133U6Y7_9EURY</name>
<keyword evidence="2" id="KW-1185">Reference proteome</keyword>
<dbReference type="Proteomes" id="UP000070589">
    <property type="component" value="Unassembled WGS sequence"/>
</dbReference>
<evidence type="ECO:0000313" key="1">
    <source>
        <dbReference type="EMBL" id="KXA89959.1"/>
    </source>
</evidence>
<proteinExistence type="predicted"/>
<dbReference type="AlphaFoldDB" id="A0A133U6Y7"/>
<gene>
    <name evidence="1" type="ORF">AKJ62_01975</name>
</gene>
<reference evidence="1 2" key="1">
    <citation type="journal article" date="2016" name="Sci. Rep.">
        <title>Metabolic traits of an uncultured archaeal lineage -MSBL1- from brine pools of the Red Sea.</title>
        <authorList>
            <person name="Mwirichia R."/>
            <person name="Alam I."/>
            <person name="Rashid M."/>
            <person name="Vinu M."/>
            <person name="Ba-Alawi W."/>
            <person name="Anthony Kamau A."/>
            <person name="Kamanda Ngugi D."/>
            <person name="Goker M."/>
            <person name="Klenk H.P."/>
            <person name="Bajic V."/>
            <person name="Stingl U."/>
        </authorList>
    </citation>
    <scope>NUCLEOTIDE SEQUENCE [LARGE SCALE GENOMIC DNA]</scope>
    <source>
        <strain evidence="1">SCGC-AAA259D14</strain>
    </source>
</reference>
<comment type="caution">
    <text evidence="1">The sequence shown here is derived from an EMBL/GenBank/DDBJ whole genome shotgun (WGS) entry which is preliminary data.</text>
</comment>
<sequence length="228" mass="26900">MTDDDSVDWEKLNEEAKSTYEPPYIPAFSETRVIGNTAKEIVRTLLSGSEYLVYPFGYESYFTGIKDLVHQGKFDDTPTPKVVKKIRSMPDLVVIDEEIEQIDLVEVKFRNEVPTDISLKPKIVKRYEKCWPESTLVCVTPYKNPENECNYHFYFCKINEIREKARDTSYWPEEDDDYEGIVDVEFTESDRLEHCFPNLSKSKYKENLEKMGKFVRNILKDWSEKLKK</sequence>
<dbReference type="EMBL" id="LHXL01000017">
    <property type="protein sequence ID" value="KXA89959.1"/>
    <property type="molecule type" value="Genomic_DNA"/>
</dbReference>
<accession>A0A133U6Y7</accession>
<organism evidence="1 2">
    <name type="scientific">candidate division MSBL1 archaeon SCGC-AAA259D14</name>
    <dbReference type="NCBI Taxonomy" id="1698261"/>
    <lineage>
        <taxon>Archaea</taxon>
        <taxon>Methanobacteriati</taxon>
        <taxon>Methanobacteriota</taxon>
        <taxon>candidate division MSBL1</taxon>
    </lineage>
</organism>
<evidence type="ECO:0000313" key="2">
    <source>
        <dbReference type="Proteomes" id="UP000070589"/>
    </source>
</evidence>
<protein>
    <submittedName>
        <fullName evidence="1">Uncharacterized protein</fullName>
    </submittedName>
</protein>